<evidence type="ECO:0000256" key="6">
    <source>
        <dbReference type="ARBA" id="ARBA00022763"/>
    </source>
</evidence>
<keyword evidence="7 13" id="KW-0378">Hydrolase</keyword>
<evidence type="ECO:0000256" key="13">
    <source>
        <dbReference type="HAMAP-Rule" id="MF_00034"/>
    </source>
</evidence>
<dbReference type="PANTHER" id="PTHR30194">
    <property type="entry name" value="CROSSOVER JUNCTION ENDODEOXYRIBONUCLEASE RUVC"/>
    <property type="match status" value="1"/>
</dbReference>
<dbReference type="CDD" id="cd16962">
    <property type="entry name" value="RuvC"/>
    <property type="match status" value="1"/>
</dbReference>
<evidence type="ECO:0000256" key="9">
    <source>
        <dbReference type="ARBA" id="ARBA00023125"/>
    </source>
</evidence>
<comment type="subcellular location">
    <subcellularLocation>
        <location evidence="13">Cytoplasm</location>
    </subcellularLocation>
</comment>
<comment type="caution">
    <text evidence="15">The sequence shown here is derived from an EMBL/GenBank/DDBJ whole genome shotgun (WGS) entry which is preliminary data.</text>
</comment>
<keyword evidence="8 13" id="KW-0460">Magnesium</keyword>
<dbReference type="SUPFAM" id="SSF53098">
    <property type="entry name" value="Ribonuclease H-like"/>
    <property type="match status" value="1"/>
</dbReference>
<keyword evidence="2 13" id="KW-0963">Cytoplasm</keyword>
<feature type="binding site" evidence="13">
    <location>
        <position position="66"/>
    </location>
    <ligand>
        <name>Mg(2+)</name>
        <dbReference type="ChEBI" id="CHEBI:18420"/>
        <label>2</label>
    </ligand>
</feature>
<feature type="active site" evidence="13">
    <location>
        <position position="7"/>
    </location>
</feature>
<dbReference type="GO" id="GO:0006281">
    <property type="term" value="P:DNA repair"/>
    <property type="evidence" value="ECO:0007669"/>
    <property type="project" value="UniProtKB-UniRule"/>
</dbReference>
<organism evidence="15 16">
    <name type="scientific">Candidatus Wolfebacteria bacterium GW2011_GWB1_41_12</name>
    <dbReference type="NCBI Taxonomy" id="1619006"/>
    <lineage>
        <taxon>Bacteria</taxon>
        <taxon>Candidatus Wolfeibacteriota</taxon>
    </lineage>
</organism>
<evidence type="ECO:0000256" key="3">
    <source>
        <dbReference type="ARBA" id="ARBA00022722"/>
    </source>
</evidence>
<comment type="function">
    <text evidence="13">The RuvA-RuvB-RuvC complex processes Holliday junction (HJ) DNA during genetic recombination and DNA repair. Endonuclease that resolves HJ intermediates. Cleaves cruciform DNA by making single-stranded nicks across the HJ at symmetrical positions within the homologous arms, yielding a 5'-phosphate and a 3'-hydroxyl group; requires a central core of homology in the junction. The consensus cleavage sequence is 5'-(A/T)TT(C/G)-3'. Cleavage occurs on the 3'-side of the TT dinucleotide at the point of strand exchange. HJ branch migration catalyzed by RuvA-RuvB allows RuvC to scan DNA until it finds its consensus sequence, where it cleaves and resolves the cruciform DNA.</text>
</comment>
<gene>
    <name evidence="13" type="primary">ruvC</name>
    <name evidence="15" type="ORF">UU38_C0001G0135</name>
</gene>
<keyword evidence="5 13" id="KW-0255">Endonuclease</keyword>
<dbReference type="GO" id="GO:0003677">
    <property type="term" value="F:DNA binding"/>
    <property type="evidence" value="ECO:0007669"/>
    <property type="project" value="UniProtKB-KW"/>
</dbReference>
<keyword evidence="11 13" id="KW-0234">DNA repair</keyword>
<dbReference type="FunFam" id="3.30.420.10:FF:000002">
    <property type="entry name" value="Crossover junction endodeoxyribonuclease RuvC"/>
    <property type="match status" value="1"/>
</dbReference>
<evidence type="ECO:0000256" key="14">
    <source>
        <dbReference type="NCBIfam" id="TIGR00228"/>
    </source>
</evidence>
<dbReference type="Gene3D" id="3.30.420.10">
    <property type="entry name" value="Ribonuclease H-like superfamily/Ribonuclease H"/>
    <property type="match status" value="1"/>
</dbReference>
<comment type="similarity">
    <text evidence="1 13">Belongs to the RuvC family.</text>
</comment>
<keyword evidence="10 13" id="KW-0233">DNA recombination</keyword>
<evidence type="ECO:0000256" key="2">
    <source>
        <dbReference type="ARBA" id="ARBA00022490"/>
    </source>
</evidence>
<evidence type="ECO:0000256" key="4">
    <source>
        <dbReference type="ARBA" id="ARBA00022723"/>
    </source>
</evidence>
<dbReference type="GO" id="GO:0005737">
    <property type="term" value="C:cytoplasm"/>
    <property type="evidence" value="ECO:0007669"/>
    <property type="project" value="UniProtKB-SubCell"/>
</dbReference>
<sequence length="162" mass="17744">MLILGIDPGSTRIGFGLIEKNKGNLKLIKCGLLKIKSQDKGQRLIEAAESFSRLLKIRRPDLISIEKLFFMKNMKTALEVAQTRGVLTLISLQSKIPVLEFSPSEIKVAATGYGLADKKSVGKMVSKILKIDKIDKPDDVTDALATAICAANHLRTKVVNLI</sequence>
<keyword evidence="4 13" id="KW-0479">Metal-binding</keyword>
<evidence type="ECO:0000313" key="15">
    <source>
        <dbReference type="EMBL" id="KKR89233.1"/>
    </source>
</evidence>
<comment type="subunit">
    <text evidence="13">Homodimer which binds Holliday junction (HJ) DNA. The HJ becomes 2-fold symmetrical on binding to RuvC with unstacked arms; it has a different conformation from HJ DNA in complex with RuvA. In the full resolvosome a probable DNA-RuvA(4)-RuvB(12)-RuvC(2) complex forms which resolves the HJ.</text>
</comment>
<dbReference type="HAMAP" id="MF_00034">
    <property type="entry name" value="RuvC"/>
    <property type="match status" value="1"/>
</dbReference>
<evidence type="ECO:0000256" key="5">
    <source>
        <dbReference type="ARBA" id="ARBA00022759"/>
    </source>
</evidence>
<dbReference type="InterPro" id="IPR002176">
    <property type="entry name" value="X-over_junc_endoDNase_RuvC"/>
</dbReference>
<evidence type="ECO:0000256" key="12">
    <source>
        <dbReference type="ARBA" id="ARBA00029354"/>
    </source>
</evidence>
<dbReference type="PANTHER" id="PTHR30194:SF3">
    <property type="entry name" value="CROSSOVER JUNCTION ENDODEOXYRIBONUCLEASE RUVC"/>
    <property type="match status" value="1"/>
</dbReference>
<dbReference type="GO" id="GO:0008821">
    <property type="term" value="F:crossover junction DNA endonuclease activity"/>
    <property type="evidence" value="ECO:0007669"/>
    <property type="project" value="UniProtKB-UniRule"/>
</dbReference>
<keyword evidence="3 13" id="KW-0540">Nuclease</keyword>
<dbReference type="NCBIfam" id="TIGR00228">
    <property type="entry name" value="ruvC"/>
    <property type="match status" value="1"/>
</dbReference>
<feature type="binding site" evidence="13">
    <location>
        <position position="7"/>
    </location>
    <ligand>
        <name>Mg(2+)</name>
        <dbReference type="ChEBI" id="CHEBI:18420"/>
        <label>1</label>
    </ligand>
</feature>
<dbReference type="Pfam" id="PF02075">
    <property type="entry name" value="RuvC"/>
    <property type="match status" value="1"/>
</dbReference>
<name>A0A0G0UKC1_9BACT</name>
<keyword evidence="6 13" id="KW-0227">DNA damage</keyword>
<dbReference type="EMBL" id="LCAK01000001">
    <property type="protein sequence ID" value="KKR89233.1"/>
    <property type="molecule type" value="Genomic_DNA"/>
</dbReference>
<evidence type="ECO:0000256" key="8">
    <source>
        <dbReference type="ARBA" id="ARBA00022842"/>
    </source>
</evidence>
<comment type="cofactor">
    <cofactor evidence="13">
        <name>Mg(2+)</name>
        <dbReference type="ChEBI" id="CHEBI:18420"/>
    </cofactor>
    <text evidence="13">Binds 2 Mg(2+) ion per subunit.</text>
</comment>
<reference evidence="15 16" key="1">
    <citation type="journal article" date="2015" name="Nature">
        <title>rRNA introns, odd ribosomes, and small enigmatic genomes across a large radiation of phyla.</title>
        <authorList>
            <person name="Brown C.T."/>
            <person name="Hug L.A."/>
            <person name="Thomas B.C."/>
            <person name="Sharon I."/>
            <person name="Castelle C.J."/>
            <person name="Singh A."/>
            <person name="Wilkins M.J."/>
            <person name="Williams K.H."/>
            <person name="Banfield J.F."/>
        </authorList>
    </citation>
    <scope>NUCLEOTIDE SEQUENCE [LARGE SCALE GENOMIC DNA]</scope>
</reference>
<accession>A0A0G0UKC1</accession>
<dbReference type="AlphaFoldDB" id="A0A0G0UKC1"/>
<dbReference type="NCBIfam" id="NF000711">
    <property type="entry name" value="PRK00039.2-1"/>
    <property type="match status" value="1"/>
</dbReference>
<feature type="active site" evidence="13">
    <location>
        <position position="66"/>
    </location>
</feature>
<dbReference type="EC" id="3.1.21.10" evidence="13 14"/>
<proteinExistence type="inferred from homology"/>
<feature type="active site" evidence="13">
    <location>
        <position position="139"/>
    </location>
</feature>
<keyword evidence="9 13" id="KW-0238">DNA-binding</keyword>
<protein>
    <recommendedName>
        <fullName evidence="13 14">Crossover junction endodeoxyribonuclease RuvC</fullName>
        <ecNumber evidence="13 14">3.1.21.10</ecNumber>
    </recommendedName>
    <alternativeName>
        <fullName evidence="13">Holliday junction nuclease RuvC</fullName>
    </alternativeName>
    <alternativeName>
        <fullName evidence="13">Holliday junction resolvase RuvC</fullName>
    </alternativeName>
</protein>
<evidence type="ECO:0000256" key="7">
    <source>
        <dbReference type="ARBA" id="ARBA00022801"/>
    </source>
</evidence>
<evidence type="ECO:0000256" key="11">
    <source>
        <dbReference type="ARBA" id="ARBA00023204"/>
    </source>
</evidence>
<evidence type="ECO:0000256" key="10">
    <source>
        <dbReference type="ARBA" id="ARBA00023172"/>
    </source>
</evidence>
<dbReference type="GO" id="GO:0000287">
    <property type="term" value="F:magnesium ion binding"/>
    <property type="evidence" value="ECO:0007669"/>
    <property type="project" value="UniProtKB-UniRule"/>
</dbReference>
<dbReference type="InterPro" id="IPR036397">
    <property type="entry name" value="RNaseH_sf"/>
</dbReference>
<dbReference type="GO" id="GO:0006310">
    <property type="term" value="P:DNA recombination"/>
    <property type="evidence" value="ECO:0007669"/>
    <property type="project" value="UniProtKB-UniRule"/>
</dbReference>
<dbReference type="GO" id="GO:0048476">
    <property type="term" value="C:Holliday junction resolvase complex"/>
    <property type="evidence" value="ECO:0007669"/>
    <property type="project" value="UniProtKB-UniRule"/>
</dbReference>
<dbReference type="PRINTS" id="PR00696">
    <property type="entry name" value="RSOLVASERUVC"/>
</dbReference>
<comment type="catalytic activity">
    <reaction evidence="12 13">
        <text>Endonucleolytic cleavage at a junction such as a reciprocal single-stranded crossover between two homologous DNA duplexes (Holliday junction).</text>
        <dbReference type="EC" id="3.1.21.10"/>
    </reaction>
</comment>
<evidence type="ECO:0000313" key="16">
    <source>
        <dbReference type="Proteomes" id="UP000033918"/>
    </source>
</evidence>
<evidence type="ECO:0000256" key="1">
    <source>
        <dbReference type="ARBA" id="ARBA00009518"/>
    </source>
</evidence>
<dbReference type="InterPro" id="IPR012337">
    <property type="entry name" value="RNaseH-like_sf"/>
</dbReference>
<dbReference type="Proteomes" id="UP000033918">
    <property type="component" value="Unassembled WGS sequence"/>
</dbReference>
<feature type="binding site" evidence="13">
    <location>
        <position position="139"/>
    </location>
    <ligand>
        <name>Mg(2+)</name>
        <dbReference type="ChEBI" id="CHEBI:18420"/>
        <label>1</label>
    </ligand>
</feature>